<dbReference type="SUPFAM" id="SSF46689">
    <property type="entry name" value="Homeodomain-like"/>
    <property type="match status" value="1"/>
</dbReference>
<sequence length="241" mass="26315">MMDQADRPRRGRRAAGATNALNRDKIVLAALALLDERGLAAFSVRDLAKAMGVFPAAIYWHVPSRNQLLAAIVAHVLRDLAPPPMKDWRDWLRALFRRYRAAVRAHPTIAPLIGAQLVSNTGLDFAMIEAVLRVLSGAGFEGQRLVDAFNVVTAAQVGFVTLEFAPPPPEGADEWVDGMRALVGSVPAGDYPMLAAHMPRMHNRSFTLRWQNGTVVPLDSSFEAYVETVVAGLERLAQRGA</sequence>
<dbReference type="Gene3D" id="1.10.357.10">
    <property type="entry name" value="Tetracycline Repressor, domain 2"/>
    <property type="match status" value="1"/>
</dbReference>
<dbReference type="InterPro" id="IPR050109">
    <property type="entry name" value="HTH-type_TetR-like_transc_reg"/>
</dbReference>
<evidence type="ECO:0000256" key="2">
    <source>
        <dbReference type="ARBA" id="ARBA00023125"/>
    </source>
</evidence>
<dbReference type="InterPro" id="IPR001647">
    <property type="entry name" value="HTH_TetR"/>
</dbReference>
<dbReference type="InterPro" id="IPR036271">
    <property type="entry name" value="Tet_transcr_reg_TetR-rel_C_sf"/>
</dbReference>
<dbReference type="EMBL" id="JACTNG010000001">
    <property type="protein sequence ID" value="MBO1077709.1"/>
    <property type="molecule type" value="Genomic_DNA"/>
</dbReference>
<organism evidence="6 7">
    <name type="scientific">Roseomonas haemaphysalidis</name>
    <dbReference type="NCBI Taxonomy" id="2768162"/>
    <lineage>
        <taxon>Bacteria</taxon>
        <taxon>Pseudomonadati</taxon>
        <taxon>Pseudomonadota</taxon>
        <taxon>Alphaproteobacteria</taxon>
        <taxon>Acetobacterales</taxon>
        <taxon>Roseomonadaceae</taxon>
        <taxon>Roseomonas</taxon>
    </lineage>
</organism>
<dbReference type="RefSeq" id="WP_207415116.1">
    <property type="nucleotide sequence ID" value="NZ_CP061177.1"/>
</dbReference>
<dbReference type="PANTHER" id="PTHR30055:SF151">
    <property type="entry name" value="TRANSCRIPTIONAL REGULATORY PROTEIN"/>
    <property type="match status" value="1"/>
</dbReference>
<dbReference type="InterPro" id="IPR009057">
    <property type="entry name" value="Homeodomain-like_sf"/>
</dbReference>
<keyword evidence="7" id="KW-1185">Reference proteome</keyword>
<dbReference type="Proteomes" id="UP001518989">
    <property type="component" value="Unassembled WGS sequence"/>
</dbReference>
<evidence type="ECO:0000313" key="6">
    <source>
        <dbReference type="EMBL" id="MBO1077709.1"/>
    </source>
</evidence>
<feature type="DNA-binding region" description="H-T-H motif" evidence="4">
    <location>
        <begin position="43"/>
        <end position="62"/>
    </location>
</feature>
<dbReference type="Pfam" id="PF00440">
    <property type="entry name" value="TetR_N"/>
    <property type="match status" value="1"/>
</dbReference>
<dbReference type="Pfam" id="PF02909">
    <property type="entry name" value="TetR_C_1"/>
    <property type="match status" value="1"/>
</dbReference>
<dbReference type="InterPro" id="IPR004111">
    <property type="entry name" value="Repressor_TetR_C"/>
</dbReference>
<dbReference type="Gene3D" id="1.10.10.60">
    <property type="entry name" value="Homeodomain-like"/>
    <property type="match status" value="1"/>
</dbReference>
<accession>A0ABS3KJR5</accession>
<gene>
    <name evidence="6" type="ORF">IAI61_01605</name>
</gene>
<keyword evidence="3" id="KW-0804">Transcription</keyword>
<protein>
    <submittedName>
        <fullName evidence="6">TetR family transcriptional regulator</fullName>
    </submittedName>
</protein>
<reference evidence="6 7" key="1">
    <citation type="submission" date="2020-09" db="EMBL/GenBank/DDBJ databases">
        <title>Roseomonas.</title>
        <authorList>
            <person name="Zhu W."/>
        </authorList>
    </citation>
    <scope>NUCLEOTIDE SEQUENCE [LARGE SCALE GENOMIC DNA]</scope>
    <source>
        <strain evidence="6 7">573</strain>
    </source>
</reference>
<dbReference type="SUPFAM" id="SSF48498">
    <property type="entry name" value="Tetracyclin repressor-like, C-terminal domain"/>
    <property type="match status" value="1"/>
</dbReference>
<evidence type="ECO:0000256" key="3">
    <source>
        <dbReference type="ARBA" id="ARBA00023163"/>
    </source>
</evidence>
<dbReference type="PANTHER" id="PTHR30055">
    <property type="entry name" value="HTH-TYPE TRANSCRIPTIONAL REGULATOR RUTR"/>
    <property type="match status" value="1"/>
</dbReference>
<comment type="caution">
    <text evidence="6">The sequence shown here is derived from an EMBL/GenBank/DDBJ whole genome shotgun (WGS) entry which is preliminary data.</text>
</comment>
<name>A0ABS3KJR5_9PROT</name>
<evidence type="ECO:0000256" key="1">
    <source>
        <dbReference type="ARBA" id="ARBA00023015"/>
    </source>
</evidence>
<feature type="domain" description="HTH tetR-type" evidence="5">
    <location>
        <begin position="20"/>
        <end position="80"/>
    </location>
</feature>
<dbReference type="PROSITE" id="PS50977">
    <property type="entry name" value="HTH_TETR_2"/>
    <property type="match status" value="1"/>
</dbReference>
<proteinExistence type="predicted"/>
<keyword evidence="2 4" id="KW-0238">DNA-binding</keyword>
<keyword evidence="1" id="KW-0805">Transcription regulation</keyword>
<evidence type="ECO:0000313" key="7">
    <source>
        <dbReference type="Proteomes" id="UP001518989"/>
    </source>
</evidence>
<evidence type="ECO:0000256" key="4">
    <source>
        <dbReference type="PROSITE-ProRule" id="PRU00335"/>
    </source>
</evidence>
<evidence type="ECO:0000259" key="5">
    <source>
        <dbReference type="PROSITE" id="PS50977"/>
    </source>
</evidence>
<dbReference type="PRINTS" id="PR00455">
    <property type="entry name" value="HTHTETR"/>
</dbReference>